<dbReference type="EMBL" id="JBHDLJ010000014">
    <property type="protein sequence ID" value="MFB0835797.1"/>
    <property type="molecule type" value="Genomic_DNA"/>
</dbReference>
<feature type="domain" description="DUF306" evidence="1">
    <location>
        <begin position="19"/>
        <end position="91"/>
    </location>
</feature>
<reference evidence="2 3" key="1">
    <citation type="submission" date="2024-09" db="EMBL/GenBank/DDBJ databases">
        <authorList>
            <person name="Salinas-Garcia M.A."/>
            <person name="Prieme A."/>
        </authorList>
    </citation>
    <scope>NUCLEOTIDE SEQUENCE [LARGE SCALE GENOMIC DNA]</scope>
    <source>
        <strain evidence="2 3">DSM 21081</strain>
    </source>
</reference>
<protein>
    <submittedName>
        <fullName evidence="2">META domain-containing protein</fullName>
    </submittedName>
</protein>
<evidence type="ECO:0000313" key="3">
    <source>
        <dbReference type="Proteomes" id="UP001575652"/>
    </source>
</evidence>
<dbReference type="Pfam" id="PF03724">
    <property type="entry name" value="META"/>
    <property type="match status" value="1"/>
</dbReference>
<proteinExistence type="predicted"/>
<name>A0ABV4UQ81_9MICC</name>
<dbReference type="RefSeq" id="WP_373972973.1">
    <property type="nucleotide sequence ID" value="NZ_JBHDLJ010000014.1"/>
</dbReference>
<keyword evidence="3" id="KW-1185">Reference proteome</keyword>
<accession>A0ABV4UQ81</accession>
<dbReference type="Proteomes" id="UP001575652">
    <property type="component" value="Unassembled WGS sequence"/>
</dbReference>
<comment type="caution">
    <text evidence="2">The sequence shown here is derived from an EMBL/GenBank/DDBJ whole genome shotgun (WGS) entry which is preliminary data.</text>
</comment>
<evidence type="ECO:0000313" key="2">
    <source>
        <dbReference type="EMBL" id="MFB0835797.1"/>
    </source>
</evidence>
<evidence type="ECO:0000259" key="1">
    <source>
        <dbReference type="Pfam" id="PF03724"/>
    </source>
</evidence>
<dbReference type="InterPro" id="IPR005184">
    <property type="entry name" value="DUF306_Meta_HslJ"/>
</dbReference>
<organism evidence="2 3">
    <name type="scientific">Arthrobacter halodurans</name>
    <dbReference type="NCBI Taxonomy" id="516699"/>
    <lineage>
        <taxon>Bacteria</taxon>
        <taxon>Bacillati</taxon>
        <taxon>Actinomycetota</taxon>
        <taxon>Actinomycetes</taxon>
        <taxon>Micrococcales</taxon>
        <taxon>Micrococcaceae</taxon>
        <taxon>Arthrobacter</taxon>
    </lineage>
</organism>
<dbReference type="Gene3D" id="2.40.128.270">
    <property type="match status" value="1"/>
</dbReference>
<dbReference type="InterPro" id="IPR038670">
    <property type="entry name" value="HslJ-like_sf"/>
</dbReference>
<gene>
    <name evidence="2" type="ORF">ACETWP_14490</name>
</gene>
<sequence>MSDADDVAGRFWGDDERPGHPWLRFSEDGRVHGSDGCNMLSGPWRSVGDAVEVGPMMTTRRYCEGVDTWLSGVESVRVDGGELLAFGADGARIGALRASAPS</sequence>